<keyword evidence="1" id="KW-1133">Transmembrane helix</keyword>
<reference evidence="5 6" key="1">
    <citation type="submission" date="2018-08" db="EMBL/GenBank/DDBJ databases">
        <title>A genome reference for cultivated species of the human gut microbiota.</title>
        <authorList>
            <person name="Zou Y."/>
            <person name="Xue W."/>
            <person name="Luo G."/>
        </authorList>
    </citation>
    <scope>NUCLEOTIDE SEQUENCE [LARGE SCALE GENOMIC DNA]</scope>
    <source>
        <strain evidence="4 6">AF10-31</strain>
        <strain evidence="3 5">AF15-20</strain>
        <strain evidence="2 7">AF22-10AC</strain>
    </source>
</reference>
<dbReference type="Proteomes" id="UP000285274">
    <property type="component" value="Unassembled WGS sequence"/>
</dbReference>
<dbReference type="EMBL" id="QSAT01000013">
    <property type="protein sequence ID" value="RGW75378.1"/>
    <property type="molecule type" value="Genomic_DNA"/>
</dbReference>
<accession>A0A395W7H4</accession>
<evidence type="ECO:0000313" key="3">
    <source>
        <dbReference type="EMBL" id="RGU92214.1"/>
    </source>
</evidence>
<keyword evidence="1" id="KW-0472">Membrane</keyword>
<name>A0A395W7H4_9FIRM</name>
<sequence length="86" mass="10334">MQHELDWLSRYLDKKGIDLIVLYQLSVKEIIKYLRLSPFQRKCFNGIYCSCLSDFTYNELLLIVKRNVWSLLFTLFIIGMIILKVR</sequence>
<dbReference type="GeneID" id="66579472"/>
<keyword evidence="1" id="KW-0812">Transmembrane</keyword>
<dbReference type="Proteomes" id="UP000265489">
    <property type="component" value="Unassembled WGS sequence"/>
</dbReference>
<comment type="caution">
    <text evidence="3">The sequence shown here is derived from an EMBL/GenBank/DDBJ whole genome shotgun (WGS) entry which is preliminary data.</text>
</comment>
<proteinExistence type="predicted"/>
<organism evidence="3 5">
    <name type="scientific">Holdemanella biformis</name>
    <dbReference type="NCBI Taxonomy" id="1735"/>
    <lineage>
        <taxon>Bacteria</taxon>
        <taxon>Bacillati</taxon>
        <taxon>Bacillota</taxon>
        <taxon>Erysipelotrichia</taxon>
        <taxon>Erysipelotrichales</taxon>
        <taxon>Erysipelotrichaceae</taxon>
        <taxon>Holdemanella</taxon>
    </lineage>
</organism>
<dbReference type="Proteomes" id="UP000284651">
    <property type="component" value="Unassembled WGS sequence"/>
</dbReference>
<dbReference type="EMBL" id="QRVM01000013">
    <property type="protein sequence ID" value="RGS47413.1"/>
    <property type="molecule type" value="Genomic_DNA"/>
</dbReference>
<dbReference type="RefSeq" id="WP_118319774.1">
    <property type="nucleotide sequence ID" value="NZ_JAQEGG010000077.1"/>
</dbReference>
<protein>
    <submittedName>
        <fullName evidence="3">Uncharacterized protein</fullName>
    </submittedName>
</protein>
<evidence type="ECO:0000313" key="5">
    <source>
        <dbReference type="Proteomes" id="UP000265489"/>
    </source>
</evidence>
<dbReference type="AlphaFoldDB" id="A0A395W7H4"/>
<evidence type="ECO:0000313" key="7">
    <source>
        <dbReference type="Proteomes" id="UP000285274"/>
    </source>
</evidence>
<evidence type="ECO:0000313" key="2">
    <source>
        <dbReference type="EMBL" id="RGS47413.1"/>
    </source>
</evidence>
<dbReference type="EMBL" id="QRYQ01000007">
    <property type="protein sequence ID" value="RGU92214.1"/>
    <property type="molecule type" value="Genomic_DNA"/>
</dbReference>
<feature type="transmembrane region" description="Helical" evidence="1">
    <location>
        <begin position="68"/>
        <end position="85"/>
    </location>
</feature>
<evidence type="ECO:0000313" key="4">
    <source>
        <dbReference type="EMBL" id="RGW75378.1"/>
    </source>
</evidence>
<evidence type="ECO:0000313" key="6">
    <source>
        <dbReference type="Proteomes" id="UP000284651"/>
    </source>
</evidence>
<gene>
    <name evidence="4" type="ORF">DWV56_05380</name>
    <name evidence="3" type="ORF">DWW32_05290</name>
    <name evidence="2" type="ORF">DWX92_04385</name>
</gene>
<evidence type="ECO:0000256" key="1">
    <source>
        <dbReference type="SAM" id="Phobius"/>
    </source>
</evidence>